<dbReference type="SMART" id="SM00755">
    <property type="entry name" value="Grip"/>
    <property type="match status" value="1"/>
</dbReference>
<dbReference type="GO" id="GO:0048193">
    <property type="term" value="P:Golgi vesicle transport"/>
    <property type="evidence" value="ECO:0007669"/>
    <property type="project" value="TreeGrafter"/>
</dbReference>
<dbReference type="Proteomes" id="UP001153737">
    <property type="component" value="Chromosome 11"/>
</dbReference>
<feature type="compositionally biased region" description="Polar residues" evidence="2">
    <location>
        <begin position="62"/>
        <end position="84"/>
    </location>
</feature>
<feature type="domain" description="GRIP" evidence="3">
    <location>
        <begin position="1619"/>
        <end position="1666"/>
    </location>
</feature>
<dbReference type="Gene3D" id="1.10.287.2610">
    <property type="match status" value="1"/>
</dbReference>
<feature type="compositionally biased region" description="Low complexity" evidence="2">
    <location>
        <begin position="52"/>
        <end position="61"/>
    </location>
</feature>
<reference evidence="4" key="2">
    <citation type="submission" date="2022-10" db="EMBL/GenBank/DDBJ databases">
        <authorList>
            <consortium name="ENA_rothamsted_submissions"/>
            <consortium name="culmorum"/>
            <person name="King R."/>
        </authorList>
    </citation>
    <scope>NUCLEOTIDE SEQUENCE</scope>
</reference>
<dbReference type="SUPFAM" id="SSF101283">
    <property type="entry name" value="GRIP domain"/>
    <property type="match status" value="1"/>
</dbReference>
<sequence>MFKKLKEKITEEVKISPQRFAEFTQSVSDRLQNSTNSDDNFFSIGEDDSANNSATVASSNDHGFSSVTLVSPTQESKTRRNSTSSIASDVSFLPRYDPGSTYHLQSDLDISASEVEDNASTASSQLGHLSKEQIYSAFQKSQMRYHKYRGRYTDLSRHYKDLERENSKMKAVLVETQDKAIRRVTELKEQCNLEQRAKAHLEAAMRDDIDEKEYKIKTLQTKVELLQNEGKSSSLTVVESQENSTDNLENLTSYLNDARKEIESLNAKIQEMKASSIVFQSKEQEYKTRITNLEKEITQFSDREKENNLKLAQSKMDLHNEILSKDMDLSNLKKENEVLKQNLETLQTESKTNANVKLENLQSQNKKLIEKVEALTQKSNTQESDLLKIEIYKMEIQDLKQNEAFLQNELATLERVNSAANTNLEHARKMNEELTRANAELIEKLSREKTQFETQISQLREDAKKGLLSLEPKIKEKLQKEYHEKEEDLKQEFTKKIEELSTSSNNVKELQLKILQKDDDIKKMHDELATIKSELTKRVDDYNNLEKNHLELIEDTTKLRNAIANFEKDKQILDTYEEKTTRLESHINTLQQEARTLEDVMRQKEEEIVSLSKENADLQQELRKTSEKSRILEEKTEAIDLDSTENKLLELKLQKLEEEQTNLLSEFESERRMFNDMLDNNNELQEKQLNIEILKETLKKCHEEIDRLKKLLEEQQIENVEIHKAKLQDEKHLKKLEERIRIFEEKDEAINLDKNECGLLELKLQKLEAENKKLLDSFEQERVSFAKDLEAIKNDLTPVVEKGMESMQFNVDNNLKHKLNEIKRLSEAREEESVILAKENLESQKKIDSLSGKLRLLEEKLETAQMESTESQLLKLKVQNLGEEREKMFREYEVEKKMYEGLLENHKEIIEKNNVISLLEDDLTTHKVKVAQLQSQLSEEEKEKIHLAEEKLILEKEIAKLQEKIRIFEEKEESWSINTTECGLLEFKLQKLEIENQDLIKSFEVERANFEKQYKEISRDSHKVSEMQEEICNLKVLLDKGKVEIAELQLTIKHHEDRYQEAEAEYSAKTTELKAKLKITNEELRKLRESSSEMNKSHIDKLNSITSENEKLRKEIEEKDETVSELSKNLQSLSQVIQKQTLEFNSLLERTQQLETVLEKMRSDSTEAIKKEKEHQNELTLKIQELQKEQDQKTEEFVNLNKKVTELEILYSEEKKNYQSKMQETESLQKKLAELQALEDSYKTMGEEQEVVLAELARLKSIENEKNNLETKLKTLEQDSKQCSMQLKVGEQENRILQEEKDVLLGEIEDLRSRIVELGKEHHNLKSELSQKGTSDLKSRQLQSENEALALENEKNKQEIDELNIRIQQVSADNRHHTERNQSLMDETERLKIQLELLENEKSQFDIAKDKLNEEKAALSNSFEEVKQKLDQVEKHNESLTRDHNTASNNGIEIAQIQKDFFDIKTKCDELFIENKNLKAEYGKLEEKCNNFGKIKSNLEGQITELESHYNEILHEKQLLQDEIEELKTSPVNFQSDMTRLDKLATLQKEKSLPPENGDRHLREIEILRDKLTKYKSLDLTNKSSIEFYENELQKTKNANDKLSRKLDETLVTLNHCAELSTSTEVEYLRNVLYNYMLGKESMVLARVIAAVCKFDAQQTETILQKEQQKQTLLGQLGLM</sequence>
<keyword evidence="1" id="KW-0175">Coiled coil</keyword>
<dbReference type="Pfam" id="PF01465">
    <property type="entry name" value="GRIP"/>
    <property type="match status" value="1"/>
</dbReference>
<proteinExistence type="predicted"/>
<dbReference type="GO" id="GO:0005794">
    <property type="term" value="C:Golgi apparatus"/>
    <property type="evidence" value="ECO:0007669"/>
    <property type="project" value="TreeGrafter"/>
</dbReference>
<feature type="coiled-coil region" evidence="1">
    <location>
        <begin position="1586"/>
        <end position="1613"/>
    </location>
</feature>
<dbReference type="Gene3D" id="1.10.220.60">
    <property type="entry name" value="GRIP domain"/>
    <property type="match status" value="1"/>
</dbReference>
<evidence type="ECO:0000256" key="2">
    <source>
        <dbReference type="SAM" id="MobiDB-lite"/>
    </source>
</evidence>
<reference evidence="4" key="1">
    <citation type="submission" date="2022-01" db="EMBL/GenBank/DDBJ databases">
        <authorList>
            <person name="King R."/>
        </authorList>
    </citation>
    <scope>NUCLEOTIDE SEQUENCE</scope>
</reference>
<gene>
    <name evidence="4" type="ORF">PHAECO_LOCUS2289</name>
</gene>
<dbReference type="EMBL" id="OU896717">
    <property type="protein sequence ID" value="CAH1118468.1"/>
    <property type="molecule type" value="Genomic_DNA"/>
</dbReference>
<feature type="coiled-coil region" evidence="1">
    <location>
        <begin position="916"/>
        <end position="1530"/>
    </location>
</feature>
<dbReference type="SUPFAM" id="SSF90257">
    <property type="entry name" value="Myosin rod fragments"/>
    <property type="match status" value="1"/>
</dbReference>
<feature type="coiled-coil region" evidence="1">
    <location>
        <begin position="840"/>
        <end position="867"/>
    </location>
</feature>
<evidence type="ECO:0000313" key="4">
    <source>
        <dbReference type="EMBL" id="CAH1118468.1"/>
    </source>
</evidence>
<name>A0A9P0D9Q9_PHACE</name>
<dbReference type="GO" id="GO:0031267">
    <property type="term" value="F:small GTPase binding"/>
    <property type="evidence" value="ECO:0007669"/>
    <property type="project" value="TreeGrafter"/>
</dbReference>
<feature type="region of interest" description="Disordered" evidence="2">
    <location>
        <begin position="52"/>
        <end position="84"/>
    </location>
</feature>
<dbReference type="PANTHER" id="PTHR19327">
    <property type="entry name" value="GOLGIN"/>
    <property type="match status" value="1"/>
</dbReference>
<dbReference type="InterPro" id="IPR000237">
    <property type="entry name" value="GRIP_dom"/>
</dbReference>
<feature type="coiled-coil region" evidence="1">
    <location>
        <begin position="145"/>
        <end position="303"/>
    </location>
</feature>
<accession>A0A9P0D9Q9</accession>
<dbReference type="PANTHER" id="PTHR19327:SF0">
    <property type="entry name" value="GOLGIN SUBFAMILY A MEMBER 4"/>
    <property type="match status" value="1"/>
</dbReference>
<dbReference type="PROSITE" id="PS50913">
    <property type="entry name" value="GRIP"/>
    <property type="match status" value="1"/>
</dbReference>
<keyword evidence="5" id="KW-1185">Reference proteome</keyword>
<evidence type="ECO:0000313" key="5">
    <source>
        <dbReference type="Proteomes" id="UP001153737"/>
    </source>
</evidence>
<evidence type="ECO:0000256" key="1">
    <source>
        <dbReference type="SAM" id="Coils"/>
    </source>
</evidence>
<dbReference type="OrthoDB" id="5322683at2759"/>
<feature type="coiled-coil region" evidence="1">
    <location>
        <begin position="329"/>
        <end position="527"/>
    </location>
</feature>
<feature type="coiled-coil region" evidence="1">
    <location>
        <begin position="573"/>
        <end position="795"/>
    </location>
</feature>
<evidence type="ECO:0000259" key="3">
    <source>
        <dbReference type="PROSITE" id="PS50913"/>
    </source>
</evidence>
<protein>
    <recommendedName>
        <fullName evidence="3">GRIP domain-containing protein</fullName>
    </recommendedName>
</protein>
<organism evidence="4 5">
    <name type="scientific">Phaedon cochleariae</name>
    <name type="common">Mustard beetle</name>
    <dbReference type="NCBI Taxonomy" id="80249"/>
    <lineage>
        <taxon>Eukaryota</taxon>
        <taxon>Metazoa</taxon>
        <taxon>Ecdysozoa</taxon>
        <taxon>Arthropoda</taxon>
        <taxon>Hexapoda</taxon>
        <taxon>Insecta</taxon>
        <taxon>Pterygota</taxon>
        <taxon>Neoptera</taxon>
        <taxon>Endopterygota</taxon>
        <taxon>Coleoptera</taxon>
        <taxon>Polyphaga</taxon>
        <taxon>Cucujiformia</taxon>
        <taxon>Chrysomeloidea</taxon>
        <taxon>Chrysomelidae</taxon>
        <taxon>Chrysomelinae</taxon>
        <taxon>Chrysomelini</taxon>
        <taxon>Phaedon</taxon>
    </lineage>
</organism>